<feature type="domain" description="PP4R3 EVH1-like" evidence="5">
    <location>
        <begin position="125"/>
        <end position="227"/>
    </location>
</feature>
<evidence type="ECO:0000256" key="3">
    <source>
        <dbReference type="SAM" id="MobiDB-lite"/>
    </source>
</evidence>
<dbReference type="SUPFAM" id="SSF48371">
    <property type="entry name" value="ARM repeat"/>
    <property type="match status" value="1"/>
</dbReference>
<name>A0A6U0K360_9EUKA</name>
<dbReference type="Pfam" id="PF22972">
    <property type="entry name" value="EVH1_PP4R3"/>
    <property type="match status" value="1"/>
</dbReference>
<dbReference type="InterPro" id="IPR055236">
    <property type="entry name" value="EVH1_PP4R3"/>
</dbReference>
<dbReference type="InterPro" id="IPR006887">
    <property type="entry name" value="P4R3-like_central_dom"/>
</dbReference>
<feature type="region of interest" description="Disordered" evidence="3">
    <location>
        <begin position="804"/>
        <end position="918"/>
    </location>
</feature>
<evidence type="ECO:0008006" key="8">
    <source>
        <dbReference type="Google" id="ProtNLM"/>
    </source>
</evidence>
<dbReference type="PANTHER" id="PTHR23318">
    <property type="entry name" value="ATP SYNTHASE GAMMA-RELATED"/>
    <property type="match status" value="1"/>
</dbReference>
<dbReference type="InterPro" id="IPR016024">
    <property type="entry name" value="ARM-type_fold"/>
</dbReference>
<accession>A0A6U0K360</accession>
<comment type="subcellular location">
    <subcellularLocation>
        <location evidence="1">Nucleus</location>
    </subcellularLocation>
</comment>
<evidence type="ECO:0000259" key="4">
    <source>
        <dbReference type="Pfam" id="PF04802"/>
    </source>
</evidence>
<evidence type="ECO:0000259" key="5">
    <source>
        <dbReference type="Pfam" id="PF22972"/>
    </source>
</evidence>
<keyword evidence="2" id="KW-0539">Nucleus</keyword>
<feature type="compositionally biased region" description="Low complexity" evidence="3">
    <location>
        <begin position="78"/>
        <end position="90"/>
    </location>
</feature>
<reference evidence="7" key="1">
    <citation type="submission" date="2021-01" db="EMBL/GenBank/DDBJ databases">
        <authorList>
            <person name="Corre E."/>
            <person name="Pelletier E."/>
            <person name="Niang G."/>
            <person name="Scheremetjew M."/>
            <person name="Finn R."/>
            <person name="Kale V."/>
            <person name="Holt S."/>
            <person name="Cochrane G."/>
            <person name="Meng A."/>
            <person name="Brown T."/>
            <person name="Cohen L."/>
        </authorList>
    </citation>
    <scope>NUCLEOTIDE SEQUENCE</scope>
    <source>
        <strain evidence="7">WS</strain>
    </source>
</reference>
<evidence type="ECO:0000313" key="6">
    <source>
        <dbReference type="EMBL" id="CAD9078987.1"/>
    </source>
</evidence>
<feature type="compositionally biased region" description="Basic and acidic residues" evidence="3">
    <location>
        <begin position="944"/>
        <end position="954"/>
    </location>
</feature>
<evidence type="ECO:0000256" key="1">
    <source>
        <dbReference type="ARBA" id="ARBA00004123"/>
    </source>
</evidence>
<feature type="compositionally biased region" description="Low complexity" evidence="3">
    <location>
        <begin position="39"/>
        <end position="52"/>
    </location>
</feature>
<dbReference type="GO" id="GO:0030289">
    <property type="term" value="C:protein phosphatase 4 complex"/>
    <property type="evidence" value="ECO:0007669"/>
    <property type="project" value="TreeGrafter"/>
</dbReference>
<feature type="domain" description="Serine/threonine-protein phosphatase 4 regulatory subunit 3-like central" evidence="4">
    <location>
        <begin position="272"/>
        <end position="354"/>
    </location>
</feature>
<feature type="compositionally biased region" description="Polar residues" evidence="3">
    <location>
        <begin position="987"/>
        <end position="1002"/>
    </location>
</feature>
<feature type="region of interest" description="Disordered" evidence="3">
    <location>
        <begin position="1"/>
        <end position="99"/>
    </location>
</feature>
<dbReference type="InterPro" id="IPR011993">
    <property type="entry name" value="PH-like_dom_sf"/>
</dbReference>
<protein>
    <recommendedName>
        <fullName evidence="8">Serine/threonine-protein phosphatase 4 regulatory subunit 3-like central domain-containing protein</fullName>
    </recommendedName>
</protein>
<sequence>MSKIDTAARGDDESHRGSVVASGMGNAIGTQIEQQQQGNANAPTTNATPSTTVAGQTTQEQNANAPSGVSYHEHTLSTPQTVQPQQTDTPGNPPQASGIAEVTQPHSIITTTAIPPAANPDPHMRVKLYQLQDNIWEDKGTGHISLFQKYPATEAEIANVQIPTYFRVTSEEDKQETLLELAILAQDDTYELQGDSLIVWTDEESNRDLALSFQESEGCKEVWNSIRRFQGVDEDAEQLILQNKMDEEQAEIHSVALPEVNRANLRAINMALQQPFKDSIAKAILESNYLQQLFKLFDVCESESEYDTLYLFFEIFKNMILLNDQDLFQELFSERNVMRLMGALEYDPEITSRKQIAAAQRQKQQAMQSGATSTTSSATTPPRKSNHRHYLNNVVVFKKIIPFSQKNDAAVTEKIHRSFRIQYLKESILPRCLDDTTFNTLNLIICTYHQEITETIYYDSEFLPTLFGKLKDQGLPSDQRLDLIKLLLEYNSLLKNSTLFSKRRAYRKLIEYGLFDVLTYTLLDENRFTRQHSSELISTMINFDISLVRDYMLHQYFELQQCAFFESFIKGIIDDTELGVQENLADSLRLLTDPDVMDAEKSQHFLRMFYQTNFILMLLEPLRAKDEVLQEKMSSSKTKESSKQAIAHVLELLSDFVRLHKMPCKAILLQHDILQRVSNILSIRYQEKDLVLCIIRFLRSCMALCDEDLNRYIIDHDLFAPILRVLKDYHLDNNMLSSAVIEMIEFVHVDSERTNSLILYIGERYSSELEHMQDGIPSIRTFLDKYNVLVRMLKRSTQLGELNRGVGASGVGLRSVREESTSSTLDLATEDSSSSSSHHSLMSGGNTGEGEDTTSSRESDEEDLSNTPEKKETLRRRSSSGTESAEKTSQVVESPADSGHQTTDATSPDIKITPQSTQPLTSFTSILQSSSSNLDLNVSDEDEKYFASESDRADSAMNQDEETTTTGAVAEESKKVTSKKRLREENTAVNGGEQQQTGMESSPSKRRKTS</sequence>
<feature type="region of interest" description="Disordered" evidence="3">
    <location>
        <begin position="930"/>
        <end position="1010"/>
    </location>
</feature>
<evidence type="ECO:0000256" key="2">
    <source>
        <dbReference type="ARBA" id="ARBA00023242"/>
    </source>
</evidence>
<dbReference type="GO" id="GO:0005654">
    <property type="term" value="C:nucleoplasm"/>
    <property type="evidence" value="ECO:0007669"/>
    <property type="project" value="TreeGrafter"/>
</dbReference>
<feature type="region of interest" description="Disordered" evidence="3">
    <location>
        <begin position="357"/>
        <end position="386"/>
    </location>
</feature>
<feature type="compositionally biased region" description="Polar residues" evidence="3">
    <location>
        <begin position="879"/>
        <end position="892"/>
    </location>
</feature>
<feature type="compositionally biased region" description="Low complexity" evidence="3">
    <location>
        <begin position="821"/>
        <end position="843"/>
    </location>
</feature>
<feature type="compositionally biased region" description="Low complexity" evidence="3">
    <location>
        <begin position="357"/>
        <end position="380"/>
    </location>
</feature>
<dbReference type="PANTHER" id="PTHR23318:SF0">
    <property type="entry name" value="SERINE_THREONINE-PROTEIN PHOSPHATASE 4 REGULATORY SUBUNIT 3"/>
    <property type="match status" value="1"/>
</dbReference>
<dbReference type="AlphaFoldDB" id="A0A6U0K360"/>
<proteinExistence type="predicted"/>
<dbReference type="EMBL" id="HBGD01002677">
    <property type="protein sequence ID" value="CAD9078987.1"/>
    <property type="molecule type" value="Transcribed_RNA"/>
</dbReference>
<feature type="domain" description="Serine/threonine-protein phosphatase 4 regulatory subunit 3-like central" evidence="4">
    <location>
        <begin position="380"/>
        <end position="787"/>
    </location>
</feature>
<evidence type="ECO:0000313" key="7">
    <source>
        <dbReference type="EMBL" id="CAD9078988.1"/>
    </source>
</evidence>
<dbReference type="Pfam" id="PF04802">
    <property type="entry name" value="PP4R3"/>
    <property type="match status" value="2"/>
</dbReference>
<feature type="compositionally biased region" description="Polar residues" evidence="3">
    <location>
        <begin position="28"/>
        <end position="38"/>
    </location>
</feature>
<feature type="compositionally biased region" description="Basic and acidic residues" evidence="3">
    <location>
        <begin position="1"/>
        <end position="16"/>
    </location>
</feature>
<dbReference type="GO" id="GO:0072542">
    <property type="term" value="F:protein phosphatase activator activity"/>
    <property type="evidence" value="ECO:0007669"/>
    <property type="project" value="TreeGrafter"/>
</dbReference>
<dbReference type="EMBL" id="HBGD01002678">
    <property type="protein sequence ID" value="CAD9078988.1"/>
    <property type="molecule type" value="Transcribed_RNA"/>
</dbReference>
<feature type="compositionally biased region" description="Polar residues" evidence="3">
    <location>
        <begin position="53"/>
        <end position="67"/>
    </location>
</feature>
<organism evidence="7">
    <name type="scientific">Percolomonas cosmopolitus</name>
    <dbReference type="NCBI Taxonomy" id="63605"/>
    <lineage>
        <taxon>Eukaryota</taxon>
        <taxon>Discoba</taxon>
        <taxon>Heterolobosea</taxon>
        <taxon>Tetramitia</taxon>
        <taxon>Eutetramitia</taxon>
        <taxon>Percolomonadidae</taxon>
        <taxon>Percolomonas</taxon>
    </lineage>
</organism>
<dbReference type="InterPro" id="IPR051137">
    <property type="entry name" value="PP4R3-like"/>
</dbReference>
<gene>
    <name evidence="6" type="ORF">PCOS0759_LOCUS2219</name>
    <name evidence="7" type="ORF">PCOS0759_LOCUS2220</name>
</gene>
<dbReference type="Gene3D" id="2.30.29.30">
    <property type="entry name" value="Pleckstrin-homology domain (PH domain)/Phosphotyrosine-binding domain (PTB)"/>
    <property type="match status" value="1"/>
</dbReference>